<protein>
    <submittedName>
        <fullName evidence="3">Uncharacterized protein LOC106466891</fullName>
    </submittedName>
</protein>
<proteinExistence type="predicted"/>
<feature type="region of interest" description="Disordered" evidence="1">
    <location>
        <begin position="173"/>
        <end position="199"/>
    </location>
</feature>
<name>A0ABM1T463_LIMPO</name>
<reference evidence="3" key="1">
    <citation type="submission" date="2025-08" db="UniProtKB">
        <authorList>
            <consortium name="RefSeq"/>
        </authorList>
    </citation>
    <scope>IDENTIFICATION</scope>
    <source>
        <tissue evidence="3">Muscle</tissue>
    </source>
</reference>
<gene>
    <name evidence="3" type="primary">LOC106466891</name>
</gene>
<sequence>MTEEENEERFSLEQLKSALAPLASLEDLASDELESPLSSKTKENYSDFDSEDNLNQLPECIDICKTITARPDLRSVPCIPSSSGLVTPEFDRHFESDVDSQGTLTPCEEAKSQTPSSIRTGSFSSLPKTEKLEQVGDRRKNLSADSILSGYDDKNSSEKIYKSSWTDVFRSRIRSQSHSPQGSPKAHCSLLSSSTDEKNSKRKEKGVFFSIFRFRSRKPSRSKKSSPIFPHSQSPPPVVCVGNMDTQISIPKAVYLKSEPEEISTAETVFISQDIEKSKNEKKNINLNEFKTDVCNGFESELKEQEIESKEKTENLGKELALEYKFVNTLMPTNVEPRTNSIQGLENIDLLTELEQQVSITEVHISSESEIDYDNVNKHHLKRRESEEDYEAETLLTQESLDDDDLTSSDFQIPVSLVKSELSKLPTRQQRLEVSTIPVERPRSTTPLSIAPLEAFIQSASPDVHVEKIHLSLPGEEFSFKLKSTKNVTHTNWVDFCEKGLQSPRTLKKLHKDSKLKGKGENISTQKYLYNVISQKPDSFSIQKADCELTMRTVLYDAEKNTSASEDAWMASEPQMGNNIQRKFSDAAFSDVENLENIESASSESKTIRCDDSSIQFYAGENDTTSRCEKNMQLKTSLFCPCDCSSCGCDHNHIFGYLRHSPSSTTETEAATSGYTSDSLVSVKTCPCECHFGDERLFSSERSFLSEVNNIGLSSSEVQEHLAIKEGSEFQF</sequence>
<feature type="compositionally biased region" description="Polar residues" evidence="1">
    <location>
        <begin position="112"/>
        <end position="127"/>
    </location>
</feature>
<dbReference type="GeneID" id="106466891"/>
<organism evidence="2 3">
    <name type="scientific">Limulus polyphemus</name>
    <name type="common">Atlantic horseshoe crab</name>
    <dbReference type="NCBI Taxonomy" id="6850"/>
    <lineage>
        <taxon>Eukaryota</taxon>
        <taxon>Metazoa</taxon>
        <taxon>Ecdysozoa</taxon>
        <taxon>Arthropoda</taxon>
        <taxon>Chelicerata</taxon>
        <taxon>Merostomata</taxon>
        <taxon>Xiphosura</taxon>
        <taxon>Limulidae</taxon>
        <taxon>Limulus</taxon>
    </lineage>
</organism>
<dbReference type="RefSeq" id="XP_022250669.1">
    <property type="nucleotide sequence ID" value="XM_022394961.1"/>
</dbReference>
<accession>A0ABM1T463</accession>
<evidence type="ECO:0000313" key="3">
    <source>
        <dbReference type="RefSeq" id="XP_022250669.1"/>
    </source>
</evidence>
<evidence type="ECO:0000313" key="2">
    <source>
        <dbReference type="Proteomes" id="UP000694941"/>
    </source>
</evidence>
<keyword evidence="2" id="KW-1185">Reference proteome</keyword>
<evidence type="ECO:0000256" key="1">
    <source>
        <dbReference type="SAM" id="MobiDB-lite"/>
    </source>
</evidence>
<feature type="compositionally biased region" description="Basic and acidic residues" evidence="1">
    <location>
        <begin position="128"/>
        <end position="138"/>
    </location>
</feature>
<feature type="region of interest" description="Disordered" evidence="1">
    <location>
        <begin position="30"/>
        <end position="51"/>
    </location>
</feature>
<feature type="region of interest" description="Disordered" evidence="1">
    <location>
        <begin position="97"/>
        <end position="138"/>
    </location>
</feature>
<dbReference type="Proteomes" id="UP000694941">
    <property type="component" value="Unplaced"/>
</dbReference>